<gene>
    <name evidence="3" type="ORF">AN277_0201400</name>
</gene>
<dbReference type="PANTHER" id="PTHR46118">
    <property type="entry name" value="PROTEIN ABHD11"/>
    <property type="match status" value="1"/>
</dbReference>
<feature type="domain" description="AB hydrolase-1" evidence="2">
    <location>
        <begin position="26"/>
        <end position="262"/>
    </location>
</feature>
<accession>A0A199NUZ7</accession>
<evidence type="ECO:0000259" key="2">
    <source>
        <dbReference type="Pfam" id="PF12697"/>
    </source>
</evidence>
<keyword evidence="1" id="KW-0378">Hydrolase</keyword>
<dbReference type="Proteomes" id="UP000053171">
    <property type="component" value="Unassembled WGS sequence"/>
</dbReference>
<dbReference type="PANTHER" id="PTHR46118:SF4">
    <property type="entry name" value="PROTEIN ABHD11"/>
    <property type="match status" value="1"/>
</dbReference>
<name>A0A199NUZ7_9MICC</name>
<evidence type="ECO:0000256" key="1">
    <source>
        <dbReference type="ARBA" id="ARBA00022801"/>
    </source>
</evidence>
<dbReference type="Gene3D" id="3.40.50.1820">
    <property type="entry name" value="alpha/beta hydrolase"/>
    <property type="match status" value="1"/>
</dbReference>
<keyword evidence="4" id="KW-1185">Reference proteome</keyword>
<organism evidence="3 4">
    <name type="scientific">Rothia kristinae</name>
    <dbReference type="NCBI Taxonomy" id="37923"/>
    <lineage>
        <taxon>Bacteria</taxon>
        <taxon>Bacillati</taxon>
        <taxon>Actinomycetota</taxon>
        <taxon>Actinomycetes</taxon>
        <taxon>Micrococcales</taxon>
        <taxon>Micrococcaceae</taxon>
        <taxon>Rothia</taxon>
    </lineage>
</organism>
<proteinExistence type="predicted"/>
<dbReference type="InterPro" id="IPR029058">
    <property type="entry name" value="AB_hydrolase_fold"/>
</dbReference>
<reference evidence="3" key="1">
    <citation type="submission" date="2016-06" db="EMBL/GenBank/DDBJ databases">
        <title>Identification of putative biosynthetic pathways for the production of bioactive secondary metabolites by the marine actinomycete Kocuria kristinae RUTW2-3.</title>
        <authorList>
            <person name="Waterworth S.C."/>
            <person name="Walmsley T.A."/>
            <person name="Matongo T."/>
            <person name="Davies-Coleman M.T."/>
            <person name="Dorrington R.A."/>
        </authorList>
    </citation>
    <scope>NUCLEOTIDE SEQUENCE [LARGE SCALE GENOMIC DNA]</scope>
    <source>
        <strain evidence="3">RUTW2-3</strain>
    </source>
</reference>
<dbReference type="EMBL" id="LJBJ02000002">
    <property type="protein sequence ID" value="OAX52645.1"/>
    <property type="molecule type" value="Genomic_DNA"/>
</dbReference>
<dbReference type="Pfam" id="PF12697">
    <property type="entry name" value="Abhydrolase_6"/>
    <property type="match status" value="1"/>
</dbReference>
<dbReference type="PRINTS" id="PR00111">
    <property type="entry name" value="ABHYDROLASE"/>
</dbReference>
<sequence length="270" mass="29268">MSTSAAVDPSAMHLASTRVGSGPRRVVFLHGLFGRGRNFTSIARQLGQECTSLLVDLPDHGASDWVPEISYPLMADAVAAHLRADFAADGPVDVVGHSMGGKTAMQLALRHPDLVQRLVVMDIAPVQPRETRGNSAELLDALLGLDLQTLGSRAEADAALQAAIPADGVRSFLLQNLRRGAEGWAWQPDLRGLRERLPVLMGWPDTDAEPYPGPVLWITGERSDYVTAEDREPMAALFPRVRRVVIKGAGHWVHADRPAEVLSALRVFLT</sequence>
<comment type="caution">
    <text evidence="3">The sequence shown here is derived from an EMBL/GenBank/DDBJ whole genome shotgun (WGS) entry which is preliminary data.</text>
</comment>
<evidence type="ECO:0000313" key="4">
    <source>
        <dbReference type="Proteomes" id="UP000053171"/>
    </source>
</evidence>
<protein>
    <submittedName>
        <fullName evidence="3">Esterase</fullName>
    </submittedName>
</protein>
<dbReference type="RefSeq" id="WP_055684493.1">
    <property type="nucleotide sequence ID" value="NZ_JBFBMA010000001.1"/>
</dbReference>
<dbReference type="AlphaFoldDB" id="A0A199NUZ7"/>
<dbReference type="GO" id="GO:0016787">
    <property type="term" value="F:hydrolase activity"/>
    <property type="evidence" value="ECO:0007669"/>
    <property type="project" value="UniProtKB-KW"/>
</dbReference>
<dbReference type="InterPro" id="IPR000073">
    <property type="entry name" value="AB_hydrolase_1"/>
</dbReference>
<dbReference type="SUPFAM" id="SSF53474">
    <property type="entry name" value="alpha/beta-Hydrolases"/>
    <property type="match status" value="1"/>
</dbReference>
<evidence type="ECO:0000313" key="3">
    <source>
        <dbReference type="EMBL" id="OAX52645.1"/>
    </source>
</evidence>